<dbReference type="EMBL" id="BGPR01076388">
    <property type="protein sequence ID" value="GBL60855.1"/>
    <property type="molecule type" value="Genomic_DNA"/>
</dbReference>
<comment type="caution">
    <text evidence="2">The sequence shown here is derived from an EMBL/GenBank/DDBJ whole genome shotgun (WGS) entry which is preliminary data.</text>
</comment>
<dbReference type="Proteomes" id="UP000499080">
    <property type="component" value="Unassembled WGS sequence"/>
</dbReference>
<organism evidence="2 3">
    <name type="scientific">Araneus ventricosus</name>
    <name type="common">Orbweaver spider</name>
    <name type="synonym">Epeira ventricosa</name>
    <dbReference type="NCBI Taxonomy" id="182803"/>
    <lineage>
        <taxon>Eukaryota</taxon>
        <taxon>Metazoa</taxon>
        <taxon>Ecdysozoa</taxon>
        <taxon>Arthropoda</taxon>
        <taxon>Chelicerata</taxon>
        <taxon>Arachnida</taxon>
        <taxon>Araneae</taxon>
        <taxon>Araneomorphae</taxon>
        <taxon>Entelegynae</taxon>
        <taxon>Araneoidea</taxon>
        <taxon>Araneidae</taxon>
        <taxon>Araneus</taxon>
    </lineage>
</organism>
<accession>A0A4Y1ZNZ0</accession>
<evidence type="ECO:0000256" key="1">
    <source>
        <dbReference type="SAM" id="MobiDB-lite"/>
    </source>
</evidence>
<evidence type="ECO:0000313" key="3">
    <source>
        <dbReference type="Proteomes" id="UP000499080"/>
    </source>
</evidence>
<evidence type="ECO:0000313" key="2">
    <source>
        <dbReference type="EMBL" id="GBL60855.1"/>
    </source>
</evidence>
<dbReference type="AlphaFoldDB" id="A0A4Y1ZNZ0"/>
<dbReference type="OrthoDB" id="6744003at2759"/>
<reference evidence="2 3" key="1">
    <citation type="journal article" date="2019" name="Sci. Rep.">
        <title>Orb-weaving spider Araneus ventricosus genome elucidates the spidroin gene catalogue.</title>
        <authorList>
            <person name="Kono N."/>
            <person name="Nakamura H."/>
            <person name="Ohtoshi R."/>
            <person name="Moran D.A.P."/>
            <person name="Shinohara A."/>
            <person name="Yoshida Y."/>
            <person name="Fujiwara M."/>
            <person name="Mori M."/>
            <person name="Tomita M."/>
            <person name="Arakawa K."/>
        </authorList>
    </citation>
    <scope>NUCLEOTIDE SEQUENCE [LARGE SCALE GENOMIC DNA]</scope>
</reference>
<feature type="region of interest" description="Disordered" evidence="1">
    <location>
        <begin position="75"/>
        <end position="97"/>
    </location>
</feature>
<name>A0A4Y1ZNZ0_ARAVE</name>
<keyword evidence="3" id="KW-1185">Reference proteome</keyword>
<protein>
    <submittedName>
        <fullName evidence="2">Uncharacterized protein</fullName>
    </submittedName>
</protein>
<proteinExistence type="predicted"/>
<sequence>MYDVLVEPSMLSESLQSRKSTIVYADKPGTKCLEAKRAAIEGNFCGVPIKNAKMSAINNQQLLSSITNNLERRLMTTRSSNKKARTTPGPHRDSRRL</sequence>
<gene>
    <name evidence="2" type="ORF">AVEN_8598_1</name>
</gene>